<keyword evidence="4" id="KW-0479">Metal-binding</keyword>
<dbReference type="PROSITE" id="PS00197">
    <property type="entry name" value="2FE2S_FER_1"/>
    <property type="match status" value="1"/>
</dbReference>
<dbReference type="InterPro" id="IPR006058">
    <property type="entry name" value="2Fe2S_fd_BS"/>
</dbReference>
<dbReference type="GO" id="GO:0046872">
    <property type="term" value="F:metal ion binding"/>
    <property type="evidence" value="ECO:0007669"/>
    <property type="project" value="UniProtKB-KW"/>
</dbReference>
<evidence type="ECO:0000256" key="8">
    <source>
        <dbReference type="ARBA" id="ARBA00023014"/>
    </source>
</evidence>
<dbReference type="Proteomes" id="UP000253509">
    <property type="component" value="Unassembled WGS sequence"/>
</dbReference>
<feature type="compositionally biased region" description="Basic and acidic residues" evidence="9">
    <location>
        <begin position="7"/>
        <end position="22"/>
    </location>
</feature>
<dbReference type="InterPro" id="IPR039261">
    <property type="entry name" value="FNR_nucleotide-bd"/>
</dbReference>
<reference evidence="12 13" key="1">
    <citation type="submission" date="2018-06" db="EMBL/GenBank/DDBJ databases">
        <title>Freshwater and sediment microbial communities from various areas in North America, analyzing microbe dynamics in response to fracking.</title>
        <authorList>
            <person name="Lamendella R."/>
        </authorList>
    </citation>
    <scope>NUCLEOTIDE SEQUENCE [LARGE SCALE GENOMIC DNA]</scope>
    <source>
        <strain evidence="12 13">3b_TX</strain>
    </source>
</reference>
<keyword evidence="7" id="KW-0408">Iron</keyword>
<dbReference type="Gene3D" id="3.10.20.30">
    <property type="match status" value="1"/>
</dbReference>
<evidence type="ECO:0000256" key="7">
    <source>
        <dbReference type="ARBA" id="ARBA00023004"/>
    </source>
</evidence>
<evidence type="ECO:0000256" key="2">
    <source>
        <dbReference type="ARBA" id="ARBA00022630"/>
    </source>
</evidence>
<evidence type="ECO:0000256" key="5">
    <source>
        <dbReference type="ARBA" id="ARBA00022827"/>
    </source>
</evidence>
<dbReference type="InterPro" id="IPR001041">
    <property type="entry name" value="2Fe-2S_ferredoxin-type"/>
</dbReference>
<evidence type="ECO:0000256" key="6">
    <source>
        <dbReference type="ARBA" id="ARBA00023002"/>
    </source>
</evidence>
<dbReference type="GO" id="GO:0051537">
    <property type="term" value="F:2 iron, 2 sulfur cluster binding"/>
    <property type="evidence" value="ECO:0007669"/>
    <property type="project" value="UniProtKB-KW"/>
</dbReference>
<dbReference type="PANTHER" id="PTHR47354">
    <property type="entry name" value="NADH OXIDOREDUCTASE HCR"/>
    <property type="match status" value="1"/>
</dbReference>
<dbReference type="Gene3D" id="2.40.30.10">
    <property type="entry name" value="Translation factors"/>
    <property type="match status" value="1"/>
</dbReference>
<dbReference type="PROSITE" id="PS51384">
    <property type="entry name" value="FAD_FR"/>
    <property type="match status" value="1"/>
</dbReference>
<dbReference type="Gene3D" id="3.40.50.80">
    <property type="entry name" value="Nucleotide-binding domain of ferredoxin-NADP reductase (FNR) module"/>
    <property type="match status" value="1"/>
</dbReference>
<dbReference type="InterPro" id="IPR017927">
    <property type="entry name" value="FAD-bd_FR_type"/>
</dbReference>
<dbReference type="SUPFAM" id="SSF54292">
    <property type="entry name" value="2Fe-2S ferredoxin-like"/>
    <property type="match status" value="1"/>
</dbReference>
<dbReference type="PANTHER" id="PTHR47354:SF6">
    <property type="entry name" value="NADH OXIDOREDUCTASE HCR"/>
    <property type="match status" value="1"/>
</dbReference>
<keyword evidence="13" id="KW-1185">Reference proteome</keyword>
<dbReference type="InterPro" id="IPR012675">
    <property type="entry name" value="Beta-grasp_dom_sf"/>
</dbReference>
<sequence length="500" mass="54036">MSVKVAADAEPKGDAEVTHLDADSQTADAVEEEPIPLAMRIRGLEMPWNRVLAATAGPAGAAHALGPWHPQEFQAECVETIPEAGDMMTFVFRRLDGAPLAFRSGQYMNIDFPIFGPDAEPASRSYSLSSAPTEPWTFSVTVKRDPNGLVSPWVHENVRPGMVLDMLGPVGAFHLPDYDRRARYLLLAAGAGITPLMSMIRTIHSLPGQADVILLYHGSAPDRFAFEDELKFLTVADFRIKVVYALGDRACPEDWSGQVGRISRELIDAVAPDANGRQVYACGPQGYLDTIMDILPTVGVDDTSINVEFFSGDRETLREYAEEVALAEELAEEIATHTEEAQEQTVPELELYETEYDEEAVEAFVEPTEAVDAEAEVPYDEEAESEIAVAGTGEAASAEENVVDPAEFDTVGTGALTMSFVRSGINIRVGKDDNILAAARQAGVRIGANCQEGMCGSCKIVKLSGDVDMHHQGGIRAREIDAGKFLPCCSTPLSDLVVDA</sequence>
<dbReference type="SUPFAM" id="SSF63380">
    <property type="entry name" value="Riboflavin synthase domain-like"/>
    <property type="match status" value="1"/>
</dbReference>
<dbReference type="Pfam" id="PF00970">
    <property type="entry name" value="FAD_binding_6"/>
    <property type="match status" value="1"/>
</dbReference>
<dbReference type="InterPro" id="IPR017938">
    <property type="entry name" value="Riboflavin_synthase-like_b-brl"/>
</dbReference>
<comment type="caution">
    <text evidence="12">The sequence shown here is derived from an EMBL/GenBank/DDBJ whole genome shotgun (WGS) entry which is preliminary data.</text>
</comment>
<keyword evidence="5" id="KW-0274">FAD</keyword>
<dbReference type="SUPFAM" id="SSF52343">
    <property type="entry name" value="Ferredoxin reductase-like, C-terminal NADP-linked domain"/>
    <property type="match status" value="1"/>
</dbReference>
<gene>
    <name evidence="12" type="ORF">DFO65_106115</name>
</gene>
<keyword evidence="2" id="KW-0285">Flavoprotein</keyword>
<dbReference type="EMBL" id="QNSB01000006">
    <property type="protein sequence ID" value="RBP71272.1"/>
    <property type="molecule type" value="Genomic_DNA"/>
</dbReference>
<dbReference type="GO" id="GO:0016491">
    <property type="term" value="F:oxidoreductase activity"/>
    <property type="evidence" value="ECO:0007669"/>
    <property type="project" value="UniProtKB-KW"/>
</dbReference>
<protein>
    <submittedName>
        <fullName evidence="12">Ferredoxin-NADP reductase</fullName>
    </submittedName>
</protein>
<organism evidence="12 13">
    <name type="scientific">Brevibacterium celere</name>
    <dbReference type="NCBI Taxonomy" id="225845"/>
    <lineage>
        <taxon>Bacteria</taxon>
        <taxon>Bacillati</taxon>
        <taxon>Actinomycetota</taxon>
        <taxon>Actinomycetes</taxon>
        <taxon>Micrococcales</taxon>
        <taxon>Brevibacteriaceae</taxon>
        <taxon>Brevibacterium</taxon>
    </lineage>
</organism>
<dbReference type="Pfam" id="PF00175">
    <property type="entry name" value="NAD_binding_1"/>
    <property type="match status" value="1"/>
</dbReference>
<feature type="domain" description="FAD-binding FR-type" evidence="11">
    <location>
        <begin position="70"/>
        <end position="176"/>
    </location>
</feature>
<accession>A0A366IHE2</accession>
<dbReference type="InterPro" id="IPR036010">
    <property type="entry name" value="2Fe-2S_ferredoxin-like_sf"/>
</dbReference>
<evidence type="ECO:0000259" key="10">
    <source>
        <dbReference type="PROSITE" id="PS51085"/>
    </source>
</evidence>
<proteinExistence type="predicted"/>
<evidence type="ECO:0000256" key="3">
    <source>
        <dbReference type="ARBA" id="ARBA00022714"/>
    </source>
</evidence>
<dbReference type="PROSITE" id="PS51085">
    <property type="entry name" value="2FE2S_FER_2"/>
    <property type="match status" value="1"/>
</dbReference>
<evidence type="ECO:0000259" key="11">
    <source>
        <dbReference type="PROSITE" id="PS51384"/>
    </source>
</evidence>
<evidence type="ECO:0000256" key="9">
    <source>
        <dbReference type="SAM" id="MobiDB-lite"/>
    </source>
</evidence>
<evidence type="ECO:0000256" key="1">
    <source>
        <dbReference type="ARBA" id="ARBA00001974"/>
    </source>
</evidence>
<dbReference type="Pfam" id="PF00111">
    <property type="entry name" value="Fer2"/>
    <property type="match status" value="1"/>
</dbReference>
<evidence type="ECO:0000313" key="13">
    <source>
        <dbReference type="Proteomes" id="UP000253509"/>
    </source>
</evidence>
<feature type="domain" description="2Fe-2S ferredoxin-type" evidence="10">
    <location>
        <begin position="416"/>
        <end position="500"/>
    </location>
</feature>
<dbReference type="InterPro" id="IPR001433">
    <property type="entry name" value="OxRdtase_FAD/NAD-bd"/>
</dbReference>
<evidence type="ECO:0000313" key="12">
    <source>
        <dbReference type="EMBL" id="RBP71272.1"/>
    </source>
</evidence>
<comment type="cofactor">
    <cofactor evidence="1">
        <name>FAD</name>
        <dbReference type="ChEBI" id="CHEBI:57692"/>
    </cofactor>
</comment>
<dbReference type="InterPro" id="IPR008333">
    <property type="entry name" value="Cbr1-like_FAD-bd_dom"/>
</dbReference>
<dbReference type="PRINTS" id="PR00410">
    <property type="entry name" value="PHEHYDRXLASE"/>
</dbReference>
<keyword evidence="3" id="KW-0001">2Fe-2S</keyword>
<evidence type="ECO:0000256" key="4">
    <source>
        <dbReference type="ARBA" id="ARBA00022723"/>
    </source>
</evidence>
<feature type="region of interest" description="Disordered" evidence="9">
    <location>
        <begin position="1"/>
        <end position="27"/>
    </location>
</feature>
<keyword evidence="8" id="KW-0411">Iron-sulfur</keyword>
<dbReference type="AlphaFoldDB" id="A0A366IHE2"/>
<name>A0A366IHE2_9MICO</name>
<keyword evidence="6" id="KW-0560">Oxidoreductase</keyword>
<dbReference type="CDD" id="cd00207">
    <property type="entry name" value="fer2"/>
    <property type="match status" value="1"/>
</dbReference>
<dbReference type="InterPro" id="IPR050415">
    <property type="entry name" value="MRET"/>
</dbReference>